<name>A0A7M2YY12_9ACTN</name>
<evidence type="ECO:0000256" key="2">
    <source>
        <dbReference type="ARBA" id="ARBA00022448"/>
    </source>
</evidence>
<dbReference type="InterPro" id="IPR052157">
    <property type="entry name" value="BCAA_transport_permease"/>
</dbReference>
<evidence type="ECO:0000256" key="8">
    <source>
        <dbReference type="ARBA" id="ARBA00037998"/>
    </source>
</evidence>
<dbReference type="AlphaFoldDB" id="A0A7M2YY12"/>
<evidence type="ECO:0000313" key="11">
    <source>
        <dbReference type="Proteomes" id="UP000254134"/>
    </source>
</evidence>
<keyword evidence="6 9" id="KW-1133">Transmembrane helix</keyword>
<evidence type="ECO:0000256" key="5">
    <source>
        <dbReference type="ARBA" id="ARBA00022970"/>
    </source>
</evidence>
<dbReference type="GO" id="GO:0005886">
    <property type="term" value="C:plasma membrane"/>
    <property type="evidence" value="ECO:0007669"/>
    <property type="project" value="UniProtKB-SubCell"/>
</dbReference>
<keyword evidence="4 9" id="KW-0812">Transmembrane</keyword>
<reference evidence="10 11" key="1">
    <citation type="submission" date="2018-07" db="EMBL/GenBank/DDBJ databases">
        <title>High-quality-draft genome sequence of Gaiella occulta.</title>
        <authorList>
            <person name="Severino R."/>
            <person name="Froufe H.J.C."/>
            <person name="Rainey F.A."/>
            <person name="Barroso C."/>
            <person name="Albuquerque L."/>
            <person name="Lobo-Da-Cunha A."/>
            <person name="Da Costa M.S."/>
            <person name="Egas C."/>
        </authorList>
    </citation>
    <scope>NUCLEOTIDE SEQUENCE [LARGE SCALE GENOMIC DNA]</scope>
    <source>
        <strain evidence="10 11">F2-233</strain>
    </source>
</reference>
<evidence type="ECO:0000256" key="7">
    <source>
        <dbReference type="ARBA" id="ARBA00023136"/>
    </source>
</evidence>
<comment type="similarity">
    <text evidence="8">Belongs to the binding-protein-dependent transport system permease family. LivHM subfamily.</text>
</comment>
<evidence type="ECO:0000256" key="1">
    <source>
        <dbReference type="ARBA" id="ARBA00004651"/>
    </source>
</evidence>
<gene>
    <name evidence="10" type="ORF">Gocc_1943</name>
</gene>
<keyword evidence="11" id="KW-1185">Reference proteome</keyword>
<dbReference type="Pfam" id="PF02653">
    <property type="entry name" value="BPD_transp_2"/>
    <property type="match status" value="1"/>
</dbReference>
<dbReference type="GO" id="GO:0006865">
    <property type="term" value="P:amino acid transport"/>
    <property type="evidence" value="ECO:0007669"/>
    <property type="project" value="UniProtKB-KW"/>
</dbReference>
<evidence type="ECO:0000256" key="6">
    <source>
        <dbReference type="ARBA" id="ARBA00022989"/>
    </source>
</evidence>
<dbReference type="RefSeq" id="WP_114796365.1">
    <property type="nucleotide sequence ID" value="NZ_QQZY01000004.1"/>
</dbReference>
<evidence type="ECO:0000313" key="10">
    <source>
        <dbReference type="EMBL" id="RDI74367.1"/>
    </source>
</evidence>
<evidence type="ECO:0000256" key="4">
    <source>
        <dbReference type="ARBA" id="ARBA00022692"/>
    </source>
</evidence>
<comment type="caution">
    <text evidence="10">The sequence shown here is derived from an EMBL/GenBank/DDBJ whole genome shotgun (WGS) entry which is preliminary data.</text>
</comment>
<feature type="transmembrane region" description="Helical" evidence="9">
    <location>
        <begin position="90"/>
        <end position="111"/>
    </location>
</feature>
<keyword evidence="3" id="KW-1003">Cell membrane</keyword>
<feature type="transmembrane region" description="Helical" evidence="9">
    <location>
        <begin position="186"/>
        <end position="205"/>
    </location>
</feature>
<feature type="transmembrane region" description="Helical" evidence="9">
    <location>
        <begin position="57"/>
        <end position="78"/>
    </location>
</feature>
<dbReference type="InterPro" id="IPR001851">
    <property type="entry name" value="ABC_transp_permease"/>
</dbReference>
<dbReference type="Proteomes" id="UP000254134">
    <property type="component" value="Unassembled WGS sequence"/>
</dbReference>
<feature type="transmembrane region" description="Helical" evidence="9">
    <location>
        <begin position="211"/>
        <end position="230"/>
    </location>
</feature>
<dbReference type="CDD" id="cd06582">
    <property type="entry name" value="TM_PBP1_LivH_like"/>
    <property type="match status" value="1"/>
</dbReference>
<dbReference type="PANTHER" id="PTHR11795">
    <property type="entry name" value="BRANCHED-CHAIN AMINO ACID TRANSPORT SYSTEM PERMEASE PROTEIN LIVH"/>
    <property type="match status" value="1"/>
</dbReference>
<keyword evidence="7 9" id="KW-0472">Membrane</keyword>
<keyword evidence="2" id="KW-0813">Transport</keyword>
<dbReference type="GO" id="GO:0022857">
    <property type="term" value="F:transmembrane transporter activity"/>
    <property type="evidence" value="ECO:0007669"/>
    <property type="project" value="InterPro"/>
</dbReference>
<comment type="subcellular location">
    <subcellularLocation>
        <location evidence="1">Cell membrane</location>
        <topology evidence="1">Multi-pass membrane protein</topology>
    </subcellularLocation>
</comment>
<dbReference type="OrthoDB" id="27557at2"/>
<protein>
    <submittedName>
        <fullName evidence="10">Branched-chain amino acid ABC-type transport system permease component</fullName>
    </submittedName>
</protein>
<organism evidence="10 11">
    <name type="scientific">Gaiella occulta</name>
    <dbReference type="NCBI Taxonomy" id="1002870"/>
    <lineage>
        <taxon>Bacteria</taxon>
        <taxon>Bacillati</taxon>
        <taxon>Actinomycetota</taxon>
        <taxon>Thermoleophilia</taxon>
        <taxon>Gaiellales</taxon>
        <taxon>Gaiellaceae</taxon>
        <taxon>Gaiella</taxon>
    </lineage>
</organism>
<feature type="transmembrane region" description="Helical" evidence="9">
    <location>
        <begin position="6"/>
        <end position="26"/>
    </location>
</feature>
<feature type="transmembrane region" description="Helical" evidence="9">
    <location>
        <begin position="131"/>
        <end position="155"/>
    </location>
</feature>
<feature type="transmembrane region" description="Helical" evidence="9">
    <location>
        <begin position="31"/>
        <end position="51"/>
    </location>
</feature>
<accession>A0A7M2YY12</accession>
<reference evidence="11" key="2">
    <citation type="journal article" date="2019" name="MicrobiologyOpen">
        <title>High-quality draft genome sequence of Gaiella occulta isolated from a 150 meter deep mineral water borehole and comparison with the genome sequences of other deep-branching lineages of the phylum Actinobacteria.</title>
        <authorList>
            <person name="Severino R."/>
            <person name="Froufe H.J.C."/>
            <person name="Barroso C."/>
            <person name="Albuquerque L."/>
            <person name="Lobo-da-Cunha A."/>
            <person name="da Costa M.S."/>
            <person name="Egas C."/>
        </authorList>
    </citation>
    <scope>NUCLEOTIDE SEQUENCE [LARGE SCALE GENOMIC DNA]</scope>
    <source>
        <strain evidence="11">F2-233</strain>
    </source>
</reference>
<feature type="transmembrane region" description="Helical" evidence="9">
    <location>
        <begin position="235"/>
        <end position="253"/>
    </location>
</feature>
<proteinExistence type="inferred from homology"/>
<sequence>MIQSAVAGLVSGGAYAALGVCIVLVYRMVGVLNFAQAAIGAFGAYATFVLYENGVAYAPAVLLGAATGGAVAALLGYVMSTWFSESGPEVRSTVTIAALITLFAVAFRAFGDSPRSVPDPFSGAAFEVGGVAIGATGAVAIAGAGAIALAVGLGLRHTVTGVRLRALSERPTTAELVGIRARRLSIGVWAFAGAVSALAVLAIAPSRTSDFLGLGMLVVPALAAALIGLLRSLELAFLGGLAIGLIEGVAANFPSVSPYRQALPFFVIVTVLLWTERSEVWDARR</sequence>
<evidence type="ECO:0000256" key="9">
    <source>
        <dbReference type="SAM" id="Phobius"/>
    </source>
</evidence>
<keyword evidence="5" id="KW-0029">Amino-acid transport</keyword>
<dbReference type="PANTHER" id="PTHR11795:SF450">
    <property type="entry name" value="ABC TRANSPORTER PERMEASE PROTEIN"/>
    <property type="match status" value="1"/>
</dbReference>
<evidence type="ECO:0000256" key="3">
    <source>
        <dbReference type="ARBA" id="ARBA00022475"/>
    </source>
</evidence>
<dbReference type="EMBL" id="QQZY01000004">
    <property type="protein sequence ID" value="RDI74367.1"/>
    <property type="molecule type" value="Genomic_DNA"/>
</dbReference>